<dbReference type="Proteomes" id="UP000472272">
    <property type="component" value="Chromosome 9"/>
</dbReference>
<evidence type="ECO:0000259" key="3">
    <source>
        <dbReference type="Pfam" id="PF23389"/>
    </source>
</evidence>
<keyword evidence="2" id="KW-0677">Repeat</keyword>
<keyword evidence="5" id="KW-1185">Reference proteome</keyword>
<dbReference type="AlphaFoldDB" id="A0A670JCY3"/>
<evidence type="ECO:0000256" key="1">
    <source>
        <dbReference type="ARBA" id="ARBA00022574"/>
    </source>
</evidence>
<dbReference type="Ensembl" id="ENSPMRT00000022800.1">
    <property type="protein sequence ID" value="ENSPMRP00000021484.1"/>
    <property type="gene ID" value="ENSPMRG00000013946.1"/>
</dbReference>
<dbReference type="Gene3D" id="2.130.10.10">
    <property type="entry name" value="YVTN repeat-like/Quinoprotein amine dehydrogenase"/>
    <property type="match status" value="1"/>
</dbReference>
<dbReference type="InterPro" id="IPR040379">
    <property type="entry name" value="WDR19/dyf-2"/>
</dbReference>
<dbReference type="GeneTree" id="ENSGT00590000083165"/>
<sequence>MQRVFTLSERDAPSSPVQFAWQKTVGNYIAVAGHNHTVKIFDRHGQKKNEIILPGNCIAMDWDQDGDTLAIIADKTICIYLWDANTNKINLIDTSMR</sequence>
<dbReference type="GO" id="GO:0060271">
    <property type="term" value="P:cilium assembly"/>
    <property type="evidence" value="ECO:0007669"/>
    <property type="project" value="TreeGrafter"/>
</dbReference>
<dbReference type="GO" id="GO:0005929">
    <property type="term" value="C:cilium"/>
    <property type="evidence" value="ECO:0007669"/>
    <property type="project" value="TreeGrafter"/>
</dbReference>
<evidence type="ECO:0000313" key="4">
    <source>
        <dbReference type="Ensembl" id="ENSPMRP00000021484.1"/>
    </source>
</evidence>
<proteinExistence type="predicted"/>
<dbReference type="PANTHER" id="PTHR14920">
    <property type="entry name" value="OSMOTIC AVOIDANCE ABNORMAL PROTEIN 1/WD REPEAT MEMBRANE PROTEIN"/>
    <property type="match status" value="1"/>
</dbReference>
<accession>A0A670JCY3</accession>
<dbReference type="InterPro" id="IPR015943">
    <property type="entry name" value="WD40/YVTN_repeat-like_dom_sf"/>
</dbReference>
<dbReference type="Pfam" id="PF23389">
    <property type="entry name" value="Beta-prop_WDR19_1st"/>
    <property type="match status" value="1"/>
</dbReference>
<reference evidence="4 5" key="1">
    <citation type="journal article" date="2019" name="Proc. Natl. Acad. Sci. U.S.A.">
        <title>Regulatory changes in pterin and carotenoid genes underlie balanced color polymorphisms in the wall lizard.</title>
        <authorList>
            <person name="Andrade P."/>
            <person name="Pinho C."/>
            <person name="Perez I de Lanuza G."/>
            <person name="Afonso S."/>
            <person name="Brejcha J."/>
            <person name="Rubin C.J."/>
            <person name="Wallerman O."/>
            <person name="Pereira P."/>
            <person name="Sabatino S.J."/>
            <person name="Bellati A."/>
            <person name="Pellitteri-Rosa D."/>
            <person name="Bosakova Z."/>
            <person name="Bunikis I."/>
            <person name="Carretero M.A."/>
            <person name="Feiner N."/>
            <person name="Marsik P."/>
            <person name="Pauperio F."/>
            <person name="Salvi D."/>
            <person name="Soler L."/>
            <person name="While G.M."/>
            <person name="Uller T."/>
            <person name="Font E."/>
            <person name="Andersson L."/>
            <person name="Carneiro M."/>
        </authorList>
    </citation>
    <scope>NUCLEOTIDE SEQUENCE</scope>
</reference>
<dbReference type="GO" id="GO:0030991">
    <property type="term" value="C:intraciliary transport particle A"/>
    <property type="evidence" value="ECO:0007669"/>
    <property type="project" value="TreeGrafter"/>
</dbReference>
<evidence type="ECO:0000313" key="5">
    <source>
        <dbReference type="Proteomes" id="UP000472272"/>
    </source>
</evidence>
<name>A0A670JCY3_PODMU</name>
<dbReference type="OMA" id="KTICIYL"/>
<dbReference type="InterPro" id="IPR057855">
    <property type="entry name" value="Beta-prop_WDR19_1st"/>
</dbReference>
<dbReference type="SUPFAM" id="SSF69322">
    <property type="entry name" value="Tricorn protease domain 2"/>
    <property type="match status" value="1"/>
</dbReference>
<keyword evidence="1" id="KW-0853">WD repeat</keyword>
<reference evidence="4" key="2">
    <citation type="submission" date="2025-08" db="UniProtKB">
        <authorList>
            <consortium name="Ensembl"/>
        </authorList>
    </citation>
    <scope>IDENTIFICATION</scope>
</reference>
<evidence type="ECO:0000256" key="2">
    <source>
        <dbReference type="ARBA" id="ARBA00022737"/>
    </source>
</evidence>
<dbReference type="PANTHER" id="PTHR14920:SF0">
    <property type="entry name" value="WD REPEAT DOMAIN 19"/>
    <property type="match status" value="1"/>
</dbReference>
<feature type="domain" description="WDR19 first beta-propeller" evidence="3">
    <location>
        <begin position="17"/>
        <end position="97"/>
    </location>
</feature>
<reference evidence="4" key="3">
    <citation type="submission" date="2025-09" db="UniProtKB">
        <authorList>
            <consortium name="Ensembl"/>
        </authorList>
    </citation>
    <scope>IDENTIFICATION</scope>
</reference>
<dbReference type="GO" id="GO:0035721">
    <property type="term" value="P:intraciliary retrograde transport"/>
    <property type="evidence" value="ECO:0007669"/>
    <property type="project" value="InterPro"/>
</dbReference>
<protein>
    <recommendedName>
        <fullName evidence="3">WDR19 first beta-propeller domain-containing protein</fullName>
    </recommendedName>
</protein>
<organism evidence="4 5">
    <name type="scientific">Podarcis muralis</name>
    <name type="common">Wall lizard</name>
    <name type="synonym">Lacerta muralis</name>
    <dbReference type="NCBI Taxonomy" id="64176"/>
    <lineage>
        <taxon>Eukaryota</taxon>
        <taxon>Metazoa</taxon>
        <taxon>Chordata</taxon>
        <taxon>Craniata</taxon>
        <taxon>Vertebrata</taxon>
        <taxon>Euteleostomi</taxon>
        <taxon>Lepidosauria</taxon>
        <taxon>Squamata</taxon>
        <taxon>Bifurcata</taxon>
        <taxon>Unidentata</taxon>
        <taxon>Episquamata</taxon>
        <taxon>Laterata</taxon>
        <taxon>Lacertibaenia</taxon>
        <taxon>Lacertidae</taxon>
        <taxon>Podarcis</taxon>
    </lineage>
</organism>